<dbReference type="Pfam" id="PF00583">
    <property type="entry name" value="Acetyltransf_1"/>
    <property type="match status" value="1"/>
</dbReference>
<dbReference type="EMBL" id="SLWM01000035">
    <property type="protein sequence ID" value="TCO10212.1"/>
    <property type="molecule type" value="Genomic_DNA"/>
</dbReference>
<proteinExistence type="predicted"/>
<feature type="domain" description="N-acetyltransferase" evidence="1">
    <location>
        <begin position="1"/>
        <end position="158"/>
    </location>
</feature>
<reference evidence="2 3" key="1">
    <citation type="journal article" date="2015" name="Stand. Genomic Sci.">
        <title>Genomic Encyclopedia of Bacterial and Archaeal Type Strains, Phase III: the genomes of soil and plant-associated and newly described type strains.</title>
        <authorList>
            <person name="Whitman W.B."/>
            <person name="Woyke T."/>
            <person name="Klenk H.P."/>
            <person name="Zhou Y."/>
            <person name="Lilburn T.G."/>
            <person name="Beck B.J."/>
            <person name="De Vos P."/>
            <person name="Vandamme P."/>
            <person name="Eisen J.A."/>
            <person name="Garrity G."/>
            <person name="Hugenholtz P."/>
            <person name="Kyrpides N.C."/>
        </authorList>
    </citation>
    <scope>NUCLEOTIDE SEQUENCE [LARGE SCALE GENOMIC DNA]</scope>
    <source>
        <strain evidence="2 3">VKM Ac-2538</strain>
    </source>
</reference>
<dbReference type="SUPFAM" id="SSF55729">
    <property type="entry name" value="Acyl-CoA N-acyltransferases (Nat)"/>
    <property type="match status" value="2"/>
</dbReference>
<protein>
    <submittedName>
        <fullName evidence="2">Acetyltransferase (GNAT) family protein</fullName>
    </submittedName>
</protein>
<name>A0ABY2B9F4_9ACTN</name>
<evidence type="ECO:0000313" key="3">
    <source>
        <dbReference type="Proteomes" id="UP000295818"/>
    </source>
</evidence>
<sequence length="328" mass="36950">MDIVTVDGRDAATFERFFQLRDDVRRTEQEFPAGLGLEEAKVLFAGEHSDMRVDGIGLVDGDTWLGIAWLDWWLQENTHLVDVELAVAPQYRRQGVGSQLLEIVAERARQEGRRLLSGIALGDAETGESAGTAFAVAHGFVRKHVDLHQVIELPLPAEQLDKLEREVPGYQILQWREHMPEEWLEEFADALSAMTVDVPTGELQLEATQWTPERIREAEARRVKQGRTCHTTVAVAEDGRLAAYTQMGGAAGTPDRLYQWDTFVRPEHRGRKLGMAVKIPNLRSLQAELDQPAVLHTWNAPSNAPMIAVNEHLGFRPVAQRSNWEREL</sequence>
<dbReference type="InterPro" id="IPR016181">
    <property type="entry name" value="Acyl_CoA_acyltransferase"/>
</dbReference>
<organism evidence="2 3">
    <name type="scientific">Kribbella orskensis</name>
    <dbReference type="NCBI Taxonomy" id="2512216"/>
    <lineage>
        <taxon>Bacteria</taxon>
        <taxon>Bacillati</taxon>
        <taxon>Actinomycetota</taxon>
        <taxon>Actinomycetes</taxon>
        <taxon>Propionibacteriales</taxon>
        <taxon>Kribbellaceae</taxon>
        <taxon>Kribbella</taxon>
    </lineage>
</organism>
<keyword evidence="3" id="KW-1185">Reference proteome</keyword>
<evidence type="ECO:0000259" key="1">
    <source>
        <dbReference type="PROSITE" id="PS51186"/>
    </source>
</evidence>
<dbReference type="Proteomes" id="UP000295818">
    <property type="component" value="Unassembled WGS sequence"/>
</dbReference>
<evidence type="ECO:0000313" key="2">
    <source>
        <dbReference type="EMBL" id="TCO10212.1"/>
    </source>
</evidence>
<gene>
    <name evidence="2" type="ORF">EV644_13511</name>
</gene>
<accession>A0ABY2B9F4</accession>
<dbReference type="RefSeq" id="WP_241999393.1">
    <property type="nucleotide sequence ID" value="NZ_SLWM01000035.1"/>
</dbReference>
<comment type="caution">
    <text evidence="2">The sequence shown here is derived from an EMBL/GenBank/DDBJ whole genome shotgun (WGS) entry which is preliminary data.</text>
</comment>
<dbReference type="CDD" id="cd04301">
    <property type="entry name" value="NAT_SF"/>
    <property type="match status" value="1"/>
</dbReference>
<dbReference type="InterPro" id="IPR000182">
    <property type="entry name" value="GNAT_dom"/>
</dbReference>
<dbReference type="PROSITE" id="PS51186">
    <property type="entry name" value="GNAT"/>
    <property type="match status" value="1"/>
</dbReference>
<dbReference type="Gene3D" id="3.40.630.30">
    <property type="match status" value="1"/>
</dbReference>